<organism evidence="1 2">
    <name type="scientific">Camellia lanceoleosa</name>
    <dbReference type="NCBI Taxonomy" id="1840588"/>
    <lineage>
        <taxon>Eukaryota</taxon>
        <taxon>Viridiplantae</taxon>
        <taxon>Streptophyta</taxon>
        <taxon>Embryophyta</taxon>
        <taxon>Tracheophyta</taxon>
        <taxon>Spermatophyta</taxon>
        <taxon>Magnoliopsida</taxon>
        <taxon>eudicotyledons</taxon>
        <taxon>Gunneridae</taxon>
        <taxon>Pentapetalae</taxon>
        <taxon>asterids</taxon>
        <taxon>Ericales</taxon>
        <taxon>Theaceae</taxon>
        <taxon>Camellia</taxon>
    </lineage>
</organism>
<comment type="caution">
    <text evidence="1">The sequence shown here is derived from an EMBL/GenBank/DDBJ whole genome shotgun (WGS) entry which is preliminary data.</text>
</comment>
<evidence type="ECO:0000313" key="2">
    <source>
        <dbReference type="Proteomes" id="UP001060215"/>
    </source>
</evidence>
<reference evidence="1 2" key="1">
    <citation type="journal article" date="2022" name="Plant J.">
        <title>Chromosome-level genome of Camellia lanceoleosa provides a valuable resource for understanding genome evolution and self-incompatibility.</title>
        <authorList>
            <person name="Gong W."/>
            <person name="Xiao S."/>
            <person name="Wang L."/>
            <person name="Liao Z."/>
            <person name="Chang Y."/>
            <person name="Mo W."/>
            <person name="Hu G."/>
            <person name="Li W."/>
            <person name="Zhao G."/>
            <person name="Zhu H."/>
            <person name="Hu X."/>
            <person name="Ji K."/>
            <person name="Xiang X."/>
            <person name="Song Q."/>
            <person name="Yuan D."/>
            <person name="Jin S."/>
            <person name="Zhang L."/>
        </authorList>
    </citation>
    <scope>NUCLEOTIDE SEQUENCE [LARGE SCALE GENOMIC DNA]</scope>
    <source>
        <strain evidence="1">SQ_2022a</strain>
    </source>
</reference>
<name>A0ACC0HIA9_9ERIC</name>
<accession>A0ACC0HIA9</accession>
<proteinExistence type="predicted"/>
<evidence type="ECO:0000313" key="1">
    <source>
        <dbReference type="EMBL" id="KAI8012459.1"/>
    </source>
</evidence>
<dbReference type="EMBL" id="CM045762">
    <property type="protein sequence ID" value="KAI8012459.1"/>
    <property type="molecule type" value="Genomic_DNA"/>
</dbReference>
<dbReference type="Proteomes" id="UP001060215">
    <property type="component" value="Chromosome 5"/>
</dbReference>
<keyword evidence="2" id="KW-1185">Reference proteome</keyword>
<gene>
    <name evidence="1" type="ORF">LOK49_LG06G00172</name>
</gene>
<protein>
    <submittedName>
        <fullName evidence="1">Uncharacterized protein</fullName>
    </submittedName>
</protein>
<sequence>MEVWFLSKRVNSDLCRSGGSVHEPAHAGFVGEGMLTAAICGDVFASPPVGSILAGIRAVTGTMGCLLIVTNYTGDRLNFGLAAEQAKSEGYKVEMVIVGDDCALPPPRGIVGRRGLAGTILVNKTFPCEARLSAKVEYECKMRGAQRMAFNPVVGGGPNGSVIHYSQSDQKVKDGDLVLMDIGCELHGYVSDLTRTWPPYGRFSPVHEELYDLILETNKEYLDLCKPGTSIRQIHNYSVVYVPYISVVRLCYMGRQIW</sequence>